<dbReference type="PANTHER" id="PTHR34365">
    <property type="entry name" value="ENOLASE (DUF1399)"/>
    <property type="match status" value="1"/>
</dbReference>
<evidence type="ECO:0000256" key="1">
    <source>
        <dbReference type="SAM" id="MobiDB-lite"/>
    </source>
</evidence>
<organism evidence="2 3">
    <name type="scientific">Conoideocrella luteorostrata</name>
    <dbReference type="NCBI Taxonomy" id="1105319"/>
    <lineage>
        <taxon>Eukaryota</taxon>
        <taxon>Fungi</taxon>
        <taxon>Dikarya</taxon>
        <taxon>Ascomycota</taxon>
        <taxon>Pezizomycotina</taxon>
        <taxon>Sordariomycetes</taxon>
        <taxon>Hypocreomycetidae</taxon>
        <taxon>Hypocreales</taxon>
        <taxon>Clavicipitaceae</taxon>
        <taxon>Conoideocrella</taxon>
    </lineage>
</organism>
<feature type="region of interest" description="Disordered" evidence="1">
    <location>
        <begin position="1"/>
        <end position="25"/>
    </location>
</feature>
<comment type="caution">
    <text evidence="2">The sequence shown here is derived from an EMBL/GenBank/DDBJ whole genome shotgun (WGS) entry which is preliminary data.</text>
</comment>
<dbReference type="EMBL" id="JASWJB010000012">
    <property type="protein sequence ID" value="KAK2612774.1"/>
    <property type="molecule type" value="Genomic_DNA"/>
</dbReference>
<keyword evidence="3" id="KW-1185">Reference proteome</keyword>
<dbReference type="AlphaFoldDB" id="A0AAJ0CXG8"/>
<accession>A0AAJ0CXG8</accession>
<sequence>MSFERKKTKQQLHRSGRNQISVLNSPFAAKQYPTATAPEHEPQVPSPAIFDFPSNANEPQATAHKLPVAAACATHLELLEVFYVTRQKVLMSAAIDSAFDIVPNRETKTGHKGDKKTLKDATLWDRRQIKWTTYVEIAAVRFMHWMRMLERRVNQCTKLMTPAVLTLRDLPPLDVLMVWHSFMLNPRLYMEKCQGHVLYKIRMPWNLVHQAIDNRSWTFDIGADATCAFEALSGLPADLFQQFESWMARDVSSAEDGIVRLTELTLGTERTALVPALFPNSPINTSRLDYKYAGFIDQADNHLAIQLRDAVVRQSAFVDKMNARMWIRSPALEGTLRRGINRYDKFLALLRMYPRQTIVPTLDIDLVWHTHQCAPAAYVKGTKAIVGRFINHDDTIVKERLSGGFDVSRTYFRVHFGTEYRVCGCWDCEALLSEVEAAAKDGSEPIDMAAVAGRVMQKVHYHRAVEVAIRNKKPLPLWEEAVLS</sequence>
<name>A0AAJ0CXG8_9HYPO</name>
<dbReference type="Proteomes" id="UP001251528">
    <property type="component" value="Unassembled WGS sequence"/>
</dbReference>
<dbReference type="InterPro" id="IPR009836">
    <property type="entry name" value="GRDP-like"/>
</dbReference>
<dbReference type="PANTHER" id="PTHR34365:SF7">
    <property type="entry name" value="GLYCINE-RICH DOMAIN-CONTAINING PROTEIN 1"/>
    <property type="match status" value="1"/>
</dbReference>
<gene>
    <name evidence="2" type="ORF">QQS21_001226</name>
</gene>
<dbReference type="Pfam" id="PF07173">
    <property type="entry name" value="GRDP-like"/>
    <property type="match status" value="1"/>
</dbReference>
<feature type="compositionally biased region" description="Basic residues" evidence="1">
    <location>
        <begin position="1"/>
        <end position="16"/>
    </location>
</feature>
<protein>
    <submittedName>
        <fullName evidence="2">Uncharacterized protein</fullName>
    </submittedName>
</protein>
<proteinExistence type="predicted"/>
<evidence type="ECO:0000313" key="3">
    <source>
        <dbReference type="Proteomes" id="UP001251528"/>
    </source>
</evidence>
<evidence type="ECO:0000313" key="2">
    <source>
        <dbReference type="EMBL" id="KAK2612774.1"/>
    </source>
</evidence>
<reference evidence="2" key="1">
    <citation type="submission" date="2023-06" db="EMBL/GenBank/DDBJ databases">
        <title>Conoideocrella luteorostrata (Hypocreales: Clavicipitaceae), a potential biocontrol fungus for elongate hemlock scale in United States Christmas tree production areas.</title>
        <authorList>
            <person name="Barrett H."/>
            <person name="Lovett B."/>
            <person name="Macias A.M."/>
            <person name="Stajich J.E."/>
            <person name="Kasson M.T."/>
        </authorList>
    </citation>
    <scope>NUCLEOTIDE SEQUENCE</scope>
    <source>
        <strain evidence="2">ARSEF 14590</strain>
    </source>
</reference>